<protein>
    <submittedName>
        <fullName evidence="1">Uncharacterized protein</fullName>
    </submittedName>
</protein>
<dbReference type="EMBL" id="GGEC01004131">
    <property type="protein sequence ID" value="MBW84614.1"/>
    <property type="molecule type" value="Transcribed_RNA"/>
</dbReference>
<name>A0A2P2ITT5_RHIMU</name>
<evidence type="ECO:0000313" key="1">
    <source>
        <dbReference type="EMBL" id="MBW84614.1"/>
    </source>
</evidence>
<proteinExistence type="predicted"/>
<accession>A0A2P2ITT5</accession>
<reference evidence="1" key="1">
    <citation type="submission" date="2018-02" db="EMBL/GenBank/DDBJ databases">
        <title>Rhizophora mucronata_Transcriptome.</title>
        <authorList>
            <person name="Meera S.P."/>
            <person name="Sreeshan A."/>
            <person name="Augustine A."/>
        </authorList>
    </citation>
    <scope>NUCLEOTIDE SEQUENCE</scope>
    <source>
        <tissue evidence="1">Leaf</tissue>
    </source>
</reference>
<sequence>MTLASSARMRIFI</sequence>
<organism evidence="1">
    <name type="scientific">Rhizophora mucronata</name>
    <name type="common">Asiatic mangrove</name>
    <dbReference type="NCBI Taxonomy" id="61149"/>
    <lineage>
        <taxon>Eukaryota</taxon>
        <taxon>Viridiplantae</taxon>
        <taxon>Streptophyta</taxon>
        <taxon>Embryophyta</taxon>
        <taxon>Tracheophyta</taxon>
        <taxon>Spermatophyta</taxon>
        <taxon>Magnoliopsida</taxon>
        <taxon>eudicotyledons</taxon>
        <taxon>Gunneridae</taxon>
        <taxon>Pentapetalae</taxon>
        <taxon>rosids</taxon>
        <taxon>fabids</taxon>
        <taxon>Malpighiales</taxon>
        <taxon>Rhizophoraceae</taxon>
        <taxon>Rhizophora</taxon>
    </lineage>
</organism>